<dbReference type="AlphaFoldDB" id="A0A127Q9J3"/>
<dbReference type="PATRIC" id="fig|279113.9.peg.4186"/>
<dbReference type="OrthoDB" id="90759at2"/>
<evidence type="ECO:0000313" key="2">
    <source>
        <dbReference type="Proteomes" id="UP000074561"/>
    </source>
</evidence>
<dbReference type="Proteomes" id="UP000074561">
    <property type="component" value="Chromosome"/>
</dbReference>
<dbReference type="KEGG" id="cpra:CPter91_4220"/>
<dbReference type="EMBL" id="CP013234">
    <property type="protein sequence ID" value="AMP06535.1"/>
    <property type="molecule type" value="Genomic_DNA"/>
</dbReference>
<evidence type="ECO:0000313" key="1">
    <source>
        <dbReference type="EMBL" id="AMP06535.1"/>
    </source>
</evidence>
<dbReference type="Pfam" id="PF09684">
    <property type="entry name" value="Tail_P2_I"/>
    <property type="match status" value="1"/>
</dbReference>
<dbReference type="InterPro" id="IPR006521">
    <property type="entry name" value="Tail_protein_I"/>
</dbReference>
<dbReference type="STRING" id="279113.CPter91_4220"/>
<name>A0A127Q9J3_9BURK</name>
<dbReference type="RefSeq" id="WP_061943055.1">
    <property type="nucleotide sequence ID" value="NZ_CP013234.1"/>
</dbReference>
<sequence>MTKRKIKSLLPPNSTPLERALEAATARTSDVPVPLRTLHNPDTIDIDLLPWLAWHWSVDSWKSYWTEEVRRARVRNAMKIHRQKGTAKAVKDVVAAFGGSILLREWWQKTPMGEPYTFDLVMTLSGAGGQSATAEFVDDVIAEVNRTKSIRSHFTFTQGIETQAAIAVAATVRPVIYARLNLTQAK</sequence>
<gene>
    <name evidence="1" type="ORF">CPter91_4220</name>
</gene>
<proteinExistence type="predicted"/>
<organism evidence="1 2">
    <name type="scientific">Collimonas pratensis</name>
    <dbReference type="NCBI Taxonomy" id="279113"/>
    <lineage>
        <taxon>Bacteria</taxon>
        <taxon>Pseudomonadati</taxon>
        <taxon>Pseudomonadota</taxon>
        <taxon>Betaproteobacteria</taxon>
        <taxon>Burkholderiales</taxon>
        <taxon>Oxalobacteraceae</taxon>
        <taxon>Collimonas</taxon>
    </lineage>
</organism>
<accession>A0A127Q9J3</accession>
<protein>
    <submittedName>
        <fullName evidence="1">Phage tail protein I</fullName>
    </submittedName>
</protein>
<dbReference type="NCBIfam" id="TIGR01634">
    <property type="entry name" value="tail_P2_I"/>
    <property type="match status" value="1"/>
</dbReference>
<reference evidence="1 2" key="1">
    <citation type="submission" date="2015-11" db="EMBL/GenBank/DDBJ databases">
        <title>Exploring the genomic traits of fungus-feeding bacterial genus Collimonas.</title>
        <authorList>
            <person name="Song C."/>
            <person name="Schmidt R."/>
            <person name="de Jager V."/>
            <person name="Krzyzanowska D."/>
            <person name="Jongedijk E."/>
            <person name="Cankar K."/>
            <person name="Beekwilder J."/>
            <person name="van Veen A."/>
            <person name="de Boer W."/>
            <person name="van Veen J.A."/>
            <person name="Garbeva P."/>
        </authorList>
    </citation>
    <scope>NUCLEOTIDE SEQUENCE [LARGE SCALE GENOMIC DNA]</scope>
    <source>
        <strain evidence="1 2">Ter91</strain>
    </source>
</reference>